<dbReference type="InterPro" id="IPR015797">
    <property type="entry name" value="NUDIX_hydrolase-like_dom_sf"/>
</dbReference>
<evidence type="ECO:0000313" key="11">
    <source>
        <dbReference type="EMBL" id="KAI1713936.1"/>
    </source>
</evidence>
<evidence type="ECO:0000313" key="12">
    <source>
        <dbReference type="Proteomes" id="UP001201812"/>
    </source>
</evidence>
<evidence type="ECO:0000256" key="6">
    <source>
        <dbReference type="ARBA" id="ARBA00022842"/>
    </source>
</evidence>
<evidence type="ECO:0000256" key="4">
    <source>
        <dbReference type="ARBA" id="ARBA00022723"/>
    </source>
</evidence>
<dbReference type="GO" id="GO:0071543">
    <property type="term" value="P:diphosphoinositol polyphosphate metabolic process"/>
    <property type="evidence" value="ECO:0007669"/>
    <property type="project" value="TreeGrafter"/>
</dbReference>
<dbReference type="EC" id="3.6.1.52" evidence="3"/>
<comment type="cofactor">
    <cofactor evidence="1">
        <name>Mg(2+)</name>
        <dbReference type="ChEBI" id="CHEBI:18420"/>
    </cofactor>
</comment>
<dbReference type="GO" id="GO:0008486">
    <property type="term" value="F:diphosphoinositol-polyphosphate diphosphatase activity"/>
    <property type="evidence" value="ECO:0007669"/>
    <property type="project" value="UniProtKB-EC"/>
</dbReference>
<dbReference type="EMBL" id="JAKKPZ010000014">
    <property type="protein sequence ID" value="KAI1713936.1"/>
    <property type="molecule type" value="Genomic_DNA"/>
</dbReference>
<evidence type="ECO:0000256" key="3">
    <source>
        <dbReference type="ARBA" id="ARBA00012527"/>
    </source>
</evidence>
<dbReference type="Proteomes" id="UP001201812">
    <property type="component" value="Unassembled WGS sequence"/>
</dbReference>
<sequence length="224" mass="24772">MCSSARRASTDTPADSAVAANSNGTSAPKATVMKSLTTVNHSKSAESKRIRDLNGYRQRAAGLCARFVSNGDGSEDRIEILLISGRGQKNYWVLPGGGVEQSESAEEAVLREFREEAGIQGAVICIVGEFTNDERFHHTSLYLLSVIEIYDQWEDYEHGRQRRWMPVDEALSRIKCSQIPMIEQGLNVILAQKRPKTCATNSLNIDIDTVLLQRPNDSCPNVSK</sequence>
<comment type="catalytic activity">
    <reaction evidence="7">
        <text>diphospho-myo-inositol polyphosphate + H2O = myo-inositol polyphosphate + phosphate.</text>
        <dbReference type="EC" id="3.6.1.52"/>
    </reaction>
</comment>
<evidence type="ECO:0000256" key="8">
    <source>
        <dbReference type="RuleBase" id="RU003476"/>
    </source>
</evidence>
<evidence type="ECO:0000256" key="1">
    <source>
        <dbReference type="ARBA" id="ARBA00001946"/>
    </source>
</evidence>
<evidence type="ECO:0000256" key="5">
    <source>
        <dbReference type="ARBA" id="ARBA00022801"/>
    </source>
</evidence>
<dbReference type="GO" id="GO:0034431">
    <property type="term" value="F:bis(5'-adenosyl)-hexaphosphatase activity"/>
    <property type="evidence" value="ECO:0007669"/>
    <property type="project" value="TreeGrafter"/>
</dbReference>
<dbReference type="GO" id="GO:0000298">
    <property type="term" value="F:endopolyphosphatase activity"/>
    <property type="evidence" value="ECO:0007669"/>
    <property type="project" value="TreeGrafter"/>
</dbReference>
<name>A0AAD4N7E7_9BILA</name>
<dbReference type="GO" id="GO:0034432">
    <property type="term" value="F:bis(5'-adenosyl)-pentaphosphatase activity"/>
    <property type="evidence" value="ECO:0007669"/>
    <property type="project" value="TreeGrafter"/>
</dbReference>
<dbReference type="SUPFAM" id="SSF55811">
    <property type="entry name" value="Nudix"/>
    <property type="match status" value="1"/>
</dbReference>
<dbReference type="CDD" id="cd04666">
    <property type="entry name" value="NUDIX_DIPP2_like_Nudt4"/>
    <property type="match status" value="1"/>
</dbReference>
<keyword evidence="4" id="KW-0479">Metal-binding</keyword>
<dbReference type="PANTHER" id="PTHR12629:SF0">
    <property type="entry name" value="DIPHOSPHOINOSITOL-POLYPHOSPHATE DIPHOSPHATASE"/>
    <property type="match status" value="1"/>
</dbReference>
<dbReference type="GO" id="GO:1901907">
    <property type="term" value="P:diadenosine pentaphosphate catabolic process"/>
    <property type="evidence" value="ECO:0007669"/>
    <property type="project" value="TreeGrafter"/>
</dbReference>
<keyword evidence="12" id="KW-1185">Reference proteome</keyword>
<dbReference type="AlphaFoldDB" id="A0AAD4N7E7"/>
<dbReference type="PROSITE" id="PS51462">
    <property type="entry name" value="NUDIX"/>
    <property type="match status" value="1"/>
</dbReference>
<accession>A0AAD4N7E7</accession>
<dbReference type="GO" id="GO:0005634">
    <property type="term" value="C:nucleus"/>
    <property type="evidence" value="ECO:0007669"/>
    <property type="project" value="TreeGrafter"/>
</dbReference>
<evidence type="ECO:0000256" key="7">
    <source>
        <dbReference type="ARBA" id="ARBA00033994"/>
    </source>
</evidence>
<reference evidence="11" key="1">
    <citation type="submission" date="2022-01" db="EMBL/GenBank/DDBJ databases">
        <title>Genome Sequence Resource for Two Populations of Ditylenchus destructor, the Migratory Endoparasitic Phytonematode.</title>
        <authorList>
            <person name="Zhang H."/>
            <person name="Lin R."/>
            <person name="Xie B."/>
        </authorList>
    </citation>
    <scope>NUCLEOTIDE SEQUENCE</scope>
    <source>
        <strain evidence="11">BazhouSP</strain>
    </source>
</reference>
<dbReference type="PROSITE" id="PS00893">
    <property type="entry name" value="NUDIX_BOX"/>
    <property type="match status" value="1"/>
</dbReference>
<comment type="caution">
    <text evidence="11">The sequence shown here is derived from an EMBL/GenBank/DDBJ whole genome shotgun (WGS) entry which is preliminary data.</text>
</comment>
<gene>
    <name evidence="11" type="ORF">DdX_08820</name>
</gene>
<dbReference type="Gene3D" id="3.90.79.10">
    <property type="entry name" value="Nucleoside Triphosphate Pyrophosphohydrolase"/>
    <property type="match status" value="1"/>
</dbReference>
<organism evidence="11 12">
    <name type="scientific">Ditylenchus destructor</name>
    <dbReference type="NCBI Taxonomy" id="166010"/>
    <lineage>
        <taxon>Eukaryota</taxon>
        <taxon>Metazoa</taxon>
        <taxon>Ecdysozoa</taxon>
        <taxon>Nematoda</taxon>
        <taxon>Chromadorea</taxon>
        <taxon>Rhabditida</taxon>
        <taxon>Tylenchina</taxon>
        <taxon>Tylenchomorpha</taxon>
        <taxon>Sphaerularioidea</taxon>
        <taxon>Anguinidae</taxon>
        <taxon>Anguininae</taxon>
        <taxon>Ditylenchus</taxon>
    </lineage>
</organism>
<comment type="similarity">
    <text evidence="2">Belongs to the Nudix hydrolase family. DIPP subfamily.</text>
</comment>
<feature type="region of interest" description="Disordered" evidence="9">
    <location>
        <begin position="1"/>
        <end position="29"/>
    </location>
</feature>
<feature type="domain" description="Nudix hydrolase" evidence="10">
    <location>
        <begin position="56"/>
        <end position="187"/>
    </location>
</feature>
<dbReference type="InterPro" id="IPR020084">
    <property type="entry name" value="NUDIX_hydrolase_CS"/>
</dbReference>
<proteinExistence type="inferred from homology"/>
<evidence type="ECO:0000256" key="2">
    <source>
        <dbReference type="ARBA" id="ARBA00008266"/>
    </source>
</evidence>
<keyword evidence="5 8" id="KW-0378">Hydrolase</keyword>
<dbReference type="Pfam" id="PF00293">
    <property type="entry name" value="NUDIX"/>
    <property type="match status" value="1"/>
</dbReference>
<dbReference type="InterPro" id="IPR000086">
    <property type="entry name" value="NUDIX_hydrolase_dom"/>
</dbReference>
<dbReference type="PRINTS" id="PR00502">
    <property type="entry name" value="NUDIXFAMILY"/>
</dbReference>
<protein>
    <recommendedName>
        <fullName evidence="3">diphosphoinositol-polyphosphate diphosphatase</fullName>
        <ecNumber evidence="3">3.6.1.52</ecNumber>
    </recommendedName>
</protein>
<dbReference type="InterPro" id="IPR047198">
    <property type="entry name" value="DDP-like_NUDIX"/>
</dbReference>
<evidence type="ECO:0000259" key="10">
    <source>
        <dbReference type="PROSITE" id="PS51462"/>
    </source>
</evidence>
<dbReference type="GO" id="GO:0005737">
    <property type="term" value="C:cytoplasm"/>
    <property type="evidence" value="ECO:0007669"/>
    <property type="project" value="TreeGrafter"/>
</dbReference>
<dbReference type="GO" id="GO:1901909">
    <property type="term" value="P:diadenosine hexaphosphate catabolic process"/>
    <property type="evidence" value="ECO:0007669"/>
    <property type="project" value="TreeGrafter"/>
</dbReference>
<keyword evidence="6" id="KW-0460">Magnesium</keyword>
<evidence type="ECO:0000256" key="9">
    <source>
        <dbReference type="SAM" id="MobiDB-lite"/>
    </source>
</evidence>
<dbReference type="PANTHER" id="PTHR12629">
    <property type="entry name" value="DIPHOSPHOINOSITOL POLYPHOSPHATE PHOSPHOHYDROLASE"/>
    <property type="match status" value="1"/>
</dbReference>
<dbReference type="GO" id="GO:1901911">
    <property type="term" value="P:adenosine 5'-(hexahydrogen pentaphosphate) catabolic process"/>
    <property type="evidence" value="ECO:0007669"/>
    <property type="project" value="TreeGrafter"/>
</dbReference>
<dbReference type="GO" id="GO:0046872">
    <property type="term" value="F:metal ion binding"/>
    <property type="evidence" value="ECO:0007669"/>
    <property type="project" value="UniProtKB-KW"/>
</dbReference>
<dbReference type="InterPro" id="IPR020476">
    <property type="entry name" value="Nudix_hydrolase"/>
</dbReference>